<dbReference type="EMBL" id="FTOH01000007">
    <property type="protein sequence ID" value="SIS99918.1"/>
    <property type="molecule type" value="Genomic_DNA"/>
</dbReference>
<reference evidence="2" key="1">
    <citation type="submission" date="2017-01" db="EMBL/GenBank/DDBJ databases">
        <authorList>
            <person name="Varghese N."/>
            <person name="Submissions S."/>
        </authorList>
    </citation>
    <scope>NUCLEOTIDE SEQUENCE [LARGE SCALE GENOMIC DNA]</scope>
    <source>
        <strain evidence="2">DSM 24913</strain>
    </source>
</reference>
<protein>
    <submittedName>
        <fullName evidence="1">Uncharacterized protein</fullName>
    </submittedName>
</protein>
<dbReference type="AlphaFoldDB" id="A0A1N7NNX4"/>
<organism evidence="1 2">
    <name type="scientific">Thalassolituus maritimus</name>
    <dbReference type="NCBI Taxonomy" id="484498"/>
    <lineage>
        <taxon>Bacteria</taxon>
        <taxon>Pseudomonadati</taxon>
        <taxon>Pseudomonadota</taxon>
        <taxon>Gammaproteobacteria</taxon>
        <taxon>Oceanospirillales</taxon>
        <taxon>Oceanospirillaceae</taxon>
        <taxon>Thalassolituus</taxon>
    </lineage>
</organism>
<dbReference type="RefSeq" id="WP_175607907.1">
    <property type="nucleotide sequence ID" value="NZ_CAJWBH010000007.1"/>
</dbReference>
<sequence length="56" mass="6226">MSDVKQSLQDKLAQLEKGLFLMSVDRVRALSVHETVELIEELRAVVAAAKSDTDKL</sequence>
<accession>A0A1N7NNX4</accession>
<dbReference type="STRING" id="484498.SAMN05421686_107152"/>
<evidence type="ECO:0000313" key="1">
    <source>
        <dbReference type="EMBL" id="SIS99918.1"/>
    </source>
</evidence>
<dbReference type="Proteomes" id="UP000185639">
    <property type="component" value="Unassembled WGS sequence"/>
</dbReference>
<proteinExistence type="predicted"/>
<evidence type="ECO:0000313" key="2">
    <source>
        <dbReference type="Proteomes" id="UP000185639"/>
    </source>
</evidence>
<name>A0A1N7NNX4_9GAMM</name>
<keyword evidence="2" id="KW-1185">Reference proteome</keyword>
<gene>
    <name evidence="1" type="ORF">SAMN05421686_107152</name>
</gene>